<comment type="subunit">
    <text evidence="7">The glycine cleavage system is composed of four proteins: P, T, L and H.</text>
</comment>
<dbReference type="Pfam" id="PF02347">
    <property type="entry name" value="GDC-P"/>
    <property type="match status" value="2"/>
</dbReference>
<evidence type="ECO:0000256" key="6">
    <source>
        <dbReference type="PIRSR" id="PIRSR603437-50"/>
    </source>
</evidence>
<dbReference type="GO" id="GO:0005960">
    <property type="term" value="C:glycine cleavage complex"/>
    <property type="evidence" value="ECO:0000318"/>
    <property type="project" value="GO_Central"/>
</dbReference>
<evidence type="ECO:0000256" key="3">
    <source>
        <dbReference type="ARBA" id="ARBA00022898"/>
    </source>
</evidence>
<evidence type="ECO:0000313" key="11">
    <source>
        <dbReference type="Proteomes" id="UP000001357"/>
    </source>
</evidence>
<dbReference type="STRING" id="81824.A9V9X0"/>
<name>A9V9X0_MONBE</name>
<dbReference type="InParanoid" id="A9V9X0"/>
<dbReference type="InterPro" id="IPR015424">
    <property type="entry name" value="PyrdxlP-dep_Trfase"/>
</dbReference>
<dbReference type="CDD" id="cd00613">
    <property type="entry name" value="GDC-P"/>
    <property type="match status" value="2"/>
</dbReference>
<dbReference type="OMA" id="RNLICTC"/>
<dbReference type="InterPro" id="IPR049315">
    <property type="entry name" value="GDC-P_N"/>
</dbReference>
<dbReference type="InterPro" id="IPR003437">
    <property type="entry name" value="GcvP"/>
</dbReference>
<evidence type="ECO:0000259" key="8">
    <source>
        <dbReference type="Pfam" id="PF02347"/>
    </source>
</evidence>
<dbReference type="GO" id="GO:0016594">
    <property type="term" value="F:glycine binding"/>
    <property type="evidence" value="ECO:0000318"/>
    <property type="project" value="GO_Central"/>
</dbReference>
<evidence type="ECO:0000313" key="10">
    <source>
        <dbReference type="EMBL" id="EDQ85630.1"/>
    </source>
</evidence>
<dbReference type="FunCoup" id="A9V9X0">
    <property type="interactions" value="448"/>
</dbReference>
<keyword evidence="3 6" id="KW-0663">Pyridoxal phosphate</keyword>
<dbReference type="InterPro" id="IPR020581">
    <property type="entry name" value="GDC_P"/>
</dbReference>
<dbReference type="RefSeq" id="XP_001749579.1">
    <property type="nucleotide sequence ID" value="XM_001749527.1"/>
</dbReference>
<keyword evidence="7" id="KW-0809">Transit peptide</keyword>
<comment type="subcellular location">
    <subcellularLocation>
        <location evidence="7">Mitochondrion</location>
    </subcellularLocation>
</comment>
<dbReference type="InterPro" id="IPR015421">
    <property type="entry name" value="PyrdxlP-dep_Trfase_major"/>
</dbReference>
<comment type="similarity">
    <text evidence="2 7">Belongs to the GcvP family.</text>
</comment>
<comment type="catalytic activity">
    <reaction evidence="5 7">
        <text>N(6)-[(R)-lipoyl]-L-lysyl-[glycine-cleavage complex H protein] + glycine + H(+) = N(6)-[(R)-S(8)-aminomethyldihydrolipoyl]-L-lysyl-[glycine-cleavage complex H protein] + CO2</text>
        <dbReference type="Rhea" id="RHEA:24304"/>
        <dbReference type="Rhea" id="RHEA-COMP:10494"/>
        <dbReference type="Rhea" id="RHEA-COMP:10495"/>
        <dbReference type="ChEBI" id="CHEBI:15378"/>
        <dbReference type="ChEBI" id="CHEBI:16526"/>
        <dbReference type="ChEBI" id="CHEBI:57305"/>
        <dbReference type="ChEBI" id="CHEBI:83099"/>
        <dbReference type="ChEBI" id="CHEBI:83143"/>
        <dbReference type="EC" id="1.4.4.2"/>
    </reaction>
</comment>
<dbReference type="KEGG" id="mbr:MONBRDRAFT_38751"/>
<dbReference type="FunFam" id="3.40.640.10:FF:000005">
    <property type="entry name" value="Glycine dehydrogenase (decarboxylating), mitochondrial"/>
    <property type="match status" value="1"/>
</dbReference>
<dbReference type="eggNOG" id="KOG2040">
    <property type="taxonomic scope" value="Eukaryota"/>
</dbReference>
<accession>A9V9X0</accession>
<keyword evidence="4 7" id="KW-0560">Oxidoreductase</keyword>
<evidence type="ECO:0000259" key="9">
    <source>
        <dbReference type="Pfam" id="PF21478"/>
    </source>
</evidence>
<organism evidence="10 11">
    <name type="scientific">Monosiga brevicollis</name>
    <name type="common">Choanoflagellate</name>
    <dbReference type="NCBI Taxonomy" id="81824"/>
    <lineage>
        <taxon>Eukaryota</taxon>
        <taxon>Choanoflagellata</taxon>
        <taxon>Craspedida</taxon>
        <taxon>Salpingoecidae</taxon>
        <taxon>Monosiga</taxon>
    </lineage>
</organism>
<gene>
    <name evidence="10" type="ORF">MONBRDRAFT_38751</name>
</gene>
<feature type="modified residue" description="N6-(pyridoxal phosphate)lysine" evidence="6">
    <location>
        <position position="651"/>
    </location>
</feature>
<dbReference type="GO" id="GO:0004375">
    <property type="term" value="F:glycine dehydrogenase (decarboxylating) activity"/>
    <property type="evidence" value="ECO:0000318"/>
    <property type="project" value="GO_Central"/>
</dbReference>
<dbReference type="InterPro" id="IPR049316">
    <property type="entry name" value="GDC-P_C"/>
</dbReference>
<evidence type="ECO:0000256" key="1">
    <source>
        <dbReference type="ARBA" id="ARBA00001933"/>
    </source>
</evidence>
<dbReference type="SUPFAM" id="SSF53383">
    <property type="entry name" value="PLP-dependent transferases"/>
    <property type="match status" value="2"/>
</dbReference>
<evidence type="ECO:0000256" key="4">
    <source>
        <dbReference type="ARBA" id="ARBA00023002"/>
    </source>
</evidence>
<evidence type="ECO:0000256" key="2">
    <source>
        <dbReference type="ARBA" id="ARBA00010756"/>
    </source>
</evidence>
<feature type="domain" description="Glycine cleavage system P-protein N-terminal" evidence="8">
    <location>
        <begin position="418"/>
        <end position="678"/>
    </location>
</feature>
<dbReference type="GO" id="GO:0019464">
    <property type="term" value="P:glycine decarboxylation via glycine cleavage system"/>
    <property type="evidence" value="ECO:0000318"/>
    <property type="project" value="GO_Central"/>
</dbReference>
<dbReference type="Gene3D" id="3.40.640.10">
    <property type="entry name" value="Type I PLP-dependent aspartate aminotransferase-like (Major domain)"/>
    <property type="match status" value="2"/>
</dbReference>
<dbReference type="GeneID" id="5894766"/>
<evidence type="ECO:0000256" key="7">
    <source>
        <dbReference type="RuleBase" id="RU364056"/>
    </source>
</evidence>
<comment type="cofactor">
    <cofactor evidence="1 6 7">
        <name>pyridoxal 5'-phosphate</name>
        <dbReference type="ChEBI" id="CHEBI:597326"/>
    </cofactor>
</comment>
<dbReference type="PANTHER" id="PTHR11773">
    <property type="entry name" value="GLYCINE DEHYDROGENASE, DECARBOXYLATING"/>
    <property type="match status" value="1"/>
</dbReference>
<dbReference type="Gene3D" id="3.90.1150.10">
    <property type="entry name" value="Aspartate Aminotransferase, domain 1"/>
    <property type="match status" value="2"/>
</dbReference>
<dbReference type="NCBIfam" id="TIGR00461">
    <property type="entry name" value="gcvP"/>
    <property type="match status" value="1"/>
</dbReference>
<dbReference type="Proteomes" id="UP000001357">
    <property type="component" value="Unassembled WGS sequence"/>
</dbReference>
<proteinExistence type="inferred from homology"/>
<dbReference type="PANTHER" id="PTHR11773:SF1">
    <property type="entry name" value="GLYCINE DEHYDROGENASE (DECARBOXYLATING), MITOCHONDRIAL"/>
    <property type="match status" value="1"/>
</dbReference>
<feature type="domain" description="Glycine dehydrogenase C-terminal" evidence="9">
    <location>
        <begin position="723"/>
        <end position="843"/>
    </location>
</feature>
<dbReference type="EMBL" id="CH991572">
    <property type="protein sequence ID" value="EDQ85630.1"/>
    <property type="molecule type" value="Genomic_DNA"/>
</dbReference>
<sequence>MRTCPRPTRGTTLAESQVLRRLKQLGDKNDLFRSYIGMGYYGTITPSVIKRCVLQNPGWYTPYTPYQAEVAQGRLESLVNYQTMIQDLTGLDVSNASLLDEATAGAEAFSMAYSINKKRNVFLVDEQLHPQTLALIKTRAEPFEVEIRVGSIEDMEFNEDVMGCLFQYPDTRGIVRDFGDVVKRAHDVGAIAACSADLLSLTLLQAPGDFGCDIAVGAVQRFGIPMGYGGPHAAYIATKEQHMRRLPGRIVGVTKDSNGNKAYRLALQTRETHIRRDKATSNICTAQALLANMSALYGMYHGADGLKQIATRVHRLALATKSELVSAGHRVSDGLFFDTLHVYPKDLAEVKARAADKQINFRYFDDGAVGVSFDEAMTERDVADVIAVFTGVERADCSDLACPEVDFGALARKSAFMTHPIFNTLHSETELMRYCKYLENKDVSLVHSMIPLGSCTMKLNAATEMEVVTMDEFAALHPFAPSEQAKGYWEMFDEITEDLCKITGYDAVTMHPNSGAQGELAGLMTIRGYHIANGNPQRKVCLIPASAHGTNPATAAMAGMKIVAVKNCGDGAIDMDDLAAKCEKHSKELGAIMVTYPSTYGVFDENIVEICDMVHKHGGQVYLDGANMNAQCMLCRPGDYGADVSHLNLHKTFCIPHGGGGPGMGPIGVKKHLIPHLPSHPIIEGPNQGSGGPIAAAPFGSSLITPISWSYIRMMGARGLRNASAVAVLHANYMADRLAEHYPVTYRGAKGRVAHEFVVSFAAFKKHGILVQDVAKRLQDFGFHSPTMSWPVNDSLMIEPTESECKTELDRFLDALITIRHEIQEVVDGVYPAEDNVLVNAPHTAGSLLATEWNHSYSRDKAAYPTEWLRQNKFWPAVGRVDDKYGDQNVVCSCPPMETYLD</sequence>
<dbReference type="FunFam" id="3.40.640.10:FF:000007">
    <property type="entry name" value="glycine dehydrogenase (Decarboxylating), mitochondrial"/>
    <property type="match status" value="1"/>
</dbReference>
<reference evidence="10 11" key="1">
    <citation type="journal article" date="2008" name="Nature">
        <title>The genome of the choanoflagellate Monosiga brevicollis and the origin of metazoans.</title>
        <authorList>
            <consortium name="JGI Sequencing"/>
            <person name="King N."/>
            <person name="Westbrook M.J."/>
            <person name="Young S.L."/>
            <person name="Kuo A."/>
            <person name="Abedin M."/>
            <person name="Chapman J."/>
            <person name="Fairclough S."/>
            <person name="Hellsten U."/>
            <person name="Isogai Y."/>
            <person name="Letunic I."/>
            <person name="Marr M."/>
            <person name="Pincus D."/>
            <person name="Putnam N."/>
            <person name="Rokas A."/>
            <person name="Wright K.J."/>
            <person name="Zuzow R."/>
            <person name="Dirks W."/>
            <person name="Good M."/>
            <person name="Goodstein D."/>
            <person name="Lemons D."/>
            <person name="Li W."/>
            <person name="Lyons J.B."/>
            <person name="Morris A."/>
            <person name="Nichols S."/>
            <person name="Richter D.J."/>
            <person name="Salamov A."/>
            <person name="Bork P."/>
            <person name="Lim W.A."/>
            <person name="Manning G."/>
            <person name="Miller W.T."/>
            <person name="McGinnis W."/>
            <person name="Shapiro H."/>
            <person name="Tjian R."/>
            <person name="Grigoriev I.V."/>
            <person name="Rokhsar D."/>
        </authorList>
    </citation>
    <scope>NUCLEOTIDE SEQUENCE [LARGE SCALE GENOMIC DNA]</scope>
    <source>
        <strain evidence="11">MX1 / ATCC 50154</strain>
    </source>
</reference>
<keyword evidence="7" id="KW-0496">Mitochondrion</keyword>
<dbReference type="AlphaFoldDB" id="A9V9X0"/>
<dbReference type="GO" id="GO:0005739">
    <property type="term" value="C:mitochondrion"/>
    <property type="evidence" value="ECO:0000318"/>
    <property type="project" value="GO_Central"/>
</dbReference>
<protein>
    <recommendedName>
        <fullName evidence="7">Glycine cleavage system P protein</fullName>
        <ecNumber evidence="7">1.4.4.2</ecNumber>
    </recommendedName>
</protein>
<dbReference type="InterPro" id="IPR015422">
    <property type="entry name" value="PyrdxlP-dep_Trfase_small"/>
</dbReference>
<keyword evidence="11" id="KW-1185">Reference proteome</keyword>
<dbReference type="GO" id="GO:0030170">
    <property type="term" value="F:pyridoxal phosphate binding"/>
    <property type="evidence" value="ECO:0000318"/>
    <property type="project" value="GO_Central"/>
</dbReference>
<comment type="function">
    <text evidence="7">The glycine cleavage system catalyzes the degradation of glycine.</text>
</comment>
<evidence type="ECO:0000256" key="5">
    <source>
        <dbReference type="ARBA" id="ARBA00049026"/>
    </source>
</evidence>
<dbReference type="Pfam" id="PF21478">
    <property type="entry name" value="GcvP2_C"/>
    <property type="match status" value="1"/>
</dbReference>
<dbReference type="EC" id="1.4.4.2" evidence="7"/>
<feature type="domain" description="Glycine cleavage system P-protein N-terminal" evidence="8">
    <location>
        <begin position="12"/>
        <end position="389"/>
    </location>
</feature>